<dbReference type="AlphaFoldDB" id="H1HEW6"/>
<feature type="region of interest" description="Disordered" evidence="1">
    <location>
        <begin position="247"/>
        <end position="384"/>
    </location>
</feature>
<evidence type="ECO:0000313" key="2">
    <source>
        <dbReference type="EMBL" id="EHO78118.1"/>
    </source>
</evidence>
<feature type="compositionally biased region" description="Basic and acidic residues" evidence="1">
    <location>
        <begin position="341"/>
        <end position="352"/>
    </location>
</feature>
<proteinExistence type="predicted"/>
<gene>
    <name evidence="2" type="ORF">HMPREF9942_01017</name>
</gene>
<dbReference type="PATRIC" id="fig|999414.3.peg.1015"/>
<organism evidence="2 3">
    <name type="scientific">Fusobacterium animalis F0419</name>
    <dbReference type="NCBI Taxonomy" id="999414"/>
    <lineage>
        <taxon>Bacteria</taxon>
        <taxon>Fusobacteriati</taxon>
        <taxon>Fusobacteriota</taxon>
        <taxon>Fusobacteriia</taxon>
        <taxon>Fusobacteriales</taxon>
        <taxon>Fusobacteriaceae</taxon>
        <taxon>Fusobacterium</taxon>
    </lineage>
</organism>
<feature type="compositionally biased region" description="Basic and acidic residues" evidence="1">
    <location>
        <begin position="293"/>
        <end position="305"/>
    </location>
</feature>
<feature type="compositionally biased region" description="Basic and acidic residues" evidence="1">
    <location>
        <begin position="270"/>
        <end position="286"/>
    </location>
</feature>
<dbReference type="HOGENOM" id="CLU_009797_0_0_0"/>
<sequence length="808" mass="93114">MSYKFEEVLKKGTQRIREDINEYKKFLKTMGNNYKYDGLNQINIYVLEPNAKACAEYEFWKNNFNRVVRKGQKGIPIRSNDDKKVKYIYDVTQTISINKEEKELKLWTFDKNKYKEMHEKIENNTLLNKFISDIFKNDIKEFYLKSAKIAIYNRIGIENNIDFNEKDKFILNSLKNDRDFYNTINQISTISRNCLKEINKEIKRKNKEKLLTELLSASYTLNEEKEQLKTVDNDFKNDIVKEVEDGRKSDISRQGIHNEGRTLLSSEEGINIRRDGRSLQTGRDRQGSGSIDARYRDRGSDRQEQVEQNGKSQTEISSRRERGGISYSTSNRGIDATSIEDTGRSRGNERKNATANEEGMGDNRTVEDRRPNGMGWTDEQFGSNNKGNYFESTNIHLENNQEGNSINDKYIELSLNSYNNIGMQVLYNNKEYKILKNSYIPNGMSSLTLEELEENTIGDTKYSVTKSIFYTELRGIENLLAKESEFLKFEKPQSEIKIENEKVAYGQAQSLFGTENLKNIETPNIENNKQEIKNYKIKEEILPEKLTPGERLENNINAIKTLINIENENRAATEKEKEILAKYVGWGGLADVFDESKKGQWESSREFLKSNLSDEEYTKARESTLTAFFTPKVVIDNIYKGLDNLGFKEGKILEPSSGIGNFIGNIPEKMENSKFYSVELDSLSGRIEKALYPQANIQIDGFENIDFRNNFFDVAVGNIPFGDFKVNDKEYARNNFLIHDYFFAKSIDKVRPGGVIAFITSNGTMDKKDESIRRYIGERCELLGAVRLPNNTFKGVAGTEVTSVISFF</sequence>
<evidence type="ECO:0000256" key="1">
    <source>
        <dbReference type="SAM" id="MobiDB-lite"/>
    </source>
</evidence>
<dbReference type="EMBL" id="AGEH01000011">
    <property type="protein sequence ID" value="EHO78118.1"/>
    <property type="molecule type" value="Genomic_DNA"/>
</dbReference>
<dbReference type="Gene3D" id="3.40.50.150">
    <property type="entry name" value="Vaccinia Virus protein VP39"/>
    <property type="match status" value="1"/>
</dbReference>
<name>H1HEW6_9FUSO</name>
<dbReference type="InterPro" id="IPR029063">
    <property type="entry name" value="SAM-dependent_MTases_sf"/>
</dbReference>
<feature type="compositionally biased region" description="Basic and acidic residues" evidence="1">
    <location>
        <begin position="247"/>
        <end position="260"/>
    </location>
</feature>
<dbReference type="PANTHER" id="PTHR41313:SF1">
    <property type="entry name" value="DNA METHYLASE ADENINE-SPECIFIC DOMAIN-CONTAINING PROTEIN"/>
    <property type="match status" value="1"/>
</dbReference>
<evidence type="ECO:0000313" key="3">
    <source>
        <dbReference type="Proteomes" id="UP000004565"/>
    </source>
</evidence>
<protein>
    <recommendedName>
        <fullName evidence="4">DNA methylase adenine-specific domain-containing protein</fullName>
    </recommendedName>
</protein>
<dbReference type="Proteomes" id="UP000004565">
    <property type="component" value="Unassembled WGS sequence"/>
</dbReference>
<comment type="caution">
    <text evidence="2">The sequence shown here is derived from an EMBL/GenBank/DDBJ whole genome shotgun (WGS) entry which is preliminary data.</text>
</comment>
<evidence type="ECO:0008006" key="4">
    <source>
        <dbReference type="Google" id="ProtNLM"/>
    </source>
</evidence>
<dbReference type="PANTHER" id="PTHR41313">
    <property type="entry name" value="ADENINE-SPECIFIC METHYLTRANSFERASE"/>
    <property type="match status" value="1"/>
</dbReference>
<dbReference type="PRINTS" id="PR00507">
    <property type="entry name" value="N12N6MTFRASE"/>
</dbReference>
<dbReference type="SUPFAM" id="SSF53335">
    <property type="entry name" value="S-adenosyl-L-methionine-dependent methyltransferases"/>
    <property type="match status" value="1"/>
</dbReference>
<feature type="compositionally biased region" description="Polar residues" evidence="1">
    <location>
        <begin position="306"/>
        <end position="316"/>
    </location>
</feature>
<reference evidence="2 3" key="1">
    <citation type="submission" date="2011-12" db="EMBL/GenBank/DDBJ databases">
        <title>The Genome Sequence of Fusobacterium nucleatum subsp. animalis OT 420.</title>
        <authorList>
            <consortium name="The Broad Institute Genome Sequencing Platform"/>
            <person name="Earl A."/>
            <person name="Ward D."/>
            <person name="Feldgarden M."/>
            <person name="Gevers D."/>
            <person name="Izard J."/>
            <person name="Blanton J.M."/>
            <person name="Mathney J."/>
            <person name="Tanner A.C."/>
            <person name="Dewhirst F.E."/>
            <person name="Young S.K."/>
            <person name="Zeng Q."/>
            <person name="Gargeya S."/>
            <person name="Fitzgerald M."/>
            <person name="Haas B."/>
            <person name="Abouelleil A."/>
            <person name="Alvarado L."/>
            <person name="Arachchi H.M."/>
            <person name="Berlin A."/>
            <person name="Chapman S.B."/>
            <person name="Gearin G."/>
            <person name="Goldberg J."/>
            <person name="Griggs A."/>
            <person name="Gujja S."/>
            <person name="Hansen M."/>
            <person name="Heiman D."/>
            <person name="Howarth C."/>
            <person name="Larimer J."/>
            <person name="Lui A."/>
            <person name="MacDonald P.J.P."/>
            <person name="McCowen C."/>
            <person name="Montmayeur A."/>
            <person name="Murphy C."/>
            <person name="Neiman D."/>
            <person name="Pearson M."/>
            <person name="Priest M."/>
            <person name="Roberts A."/>
            <person name="Saif S."/>
            <person name="Shea T."/>
            <person name="Sisk P."/>
            <person name="Stolte C."/>
            <person name="Sykes S."/>
            <person name="Wortman J."/>
            <person name="Nusbaum C."/>
            <person name="Birren B."/>
        </authorList>
    </citation>
    <scope>NUCLEOTIDE SEQUENCE [LARGE SCALE GENOMIC DNA]</scope>
    <source>
        <strain evidence="3">F0419</strain>
    </source>
</reference>
<dbReference type="InterPro" id="IPR052933">
    <property type="entry name" value="DNA_Protect_Modify"/>
</dbReference>
<accession>H1HEW6</accession>